<reference evidence="1 2" key="1">
    <citation type="submission" date="2019-05" db="EMBL/GenBank/DDBJ databases">
        <title>Mikania micrantha, genome provides insights into the molecular mechanism of rapid growth.</title>
        <authorList>
            <person name="Liu B."/>
        </authorList>
    </citation>
    <scope>NUCLEOTIDE SEQUENCE [LARGE SCALE GENOMIC DNA]</scope>
    <source>
        <strain evidence="1">NLD-2019</strain>
        <tissue evidence="1">Leaf</tissue>
    </source>
</reference>
<dbReference type="Gene3D" id="3.40.30.10">
    <property type="entry name" value="Glutaredoxin"/>
    <property type="match status" value="2"/>
</dbReference>
<gene>
    <name evidence="1" type="ORF">E3N88_31153</name>
</gene>
<evidence type="ECO:0008006" key="3">
    <source>
        <dbReference type="Google" id="ProtNLM"/>
    </source>
</evidence>
<proteinExistence type="predicted"/>
<dbReference type="PANTHER" id="PTHR31984">
    <property type="entry name" value="TRANSPORTER, PUTATIVE (DUF179)-RELATED"/>
    <property type="match status" value="1"/>
</dbReference>
<evidence type="ECO:0000313" key="1">
    <source>
        <dbReference type="EMBL" id="KAD3641929.1"/>
    </source>
</evidence>
<dbReference type="Pfam" id="PF02622">
    <property type="entry name" value="DUF179"/>
    <property type="match status" value="1"/>
</dbReference>
<dbReference type="SUPFAM" id="SSF143456">
    <property type="entry name" value="VC0467-like"/>
    <property type="match status" value="1"/>
</dbReference>
<name>A0A5N6MPI2_9ASTR</name>
<protein>
    <recommendedName>
        <fullName evidence="3">Thioredoxin domain-containing protein</fullName>
    </recommendedName>
</protein>
<dbReference type="Proteomes" id="UP000326396">
    <property type="component" value="Linkage Group LG5"/>
</dbReference>
<dbReference type="EMBL" id="SZYD01000015">
    <property type="protein sequence ID" value="KAD3641929.1"/>
    <property type="molecule type" value="Genomic_DNA"/>
</dbReference>
<dbReference type="Gene3D" id="3.40.1740.10">
    <property type="entry name" value="VC0467-like"/>
    <property type="match status" value="1"/>
</dbReference>
<dbReference type="InterPro" id="IPR003774">
    <property type="entry name" value="AlgH-like"/>
</dbReference>
<dbReference type="InterPro" id="IPR013083">
    <property type="entry name" value="Znf_RING/FYVE/PHD"/>
</dbReference>
<dbReference type="SUPFAM" id="SSF57850">
    <property type="entry name" value="RING/U-box"/>
    <property type="match status" value="1"/>
</dbReference>
<sequence length="1042" mass="117685">MSCKQWYHSYCIVKWLEIHGFCPICMYDMPVDGEEKKRKDGGAGTAVVDYGSGEARSLMKEIARMVTKKKEEFRTLKLMLVHKNHDNMLADALGAKMEINVICYHHSFPYKYQGTLRVQNILSSVHYLMSLLPEELPLKSLSTTEDLTTFIKSTDRALLFLEFCGWTPKLMAEVINNGSENTSGVSLGSGFFGVHGETSASDVKKNQGMENEKITCNVDEQLNELPGFGAFIPLNESDFWEAKKVESSDGDPSSCSFEEFQLFGSALYNFTSLAREFFLPPERLKFGLVSERSLVSSLGVADTGSWLIMQYSNGCPSCAKVFKRESDLKRIIEINSSPVLEASDEYDFDPGLPADRPSVLLFIDRSSDCLKTRRKSKESLTILRELAFQHYVPSKMDAQNIVNQAHASKTVSHHPKLEMSTSSQKVMPLKDKITIITMNEGKHITFDNIASNLQGNSLQDVLAYVLQQKKQKKLSSLAKDVGFQLLSDDLDITMPEVNVHSDDKLTEPSMKDLSGSNVEFDKDQVPHVDDLDHSGKDDEKISVDTHFHLVANFENEEVEKGSNCSFFFVDGQFRLLEALSGVLKIPSLVIINPISHQHYVYPEVEEFDYSSISDFLHLFLNGSLLPYQRSKLPVLESKKAPRPPFVNQDFHEVDSIPHVNALKFMELVVGNHSSSLSLDCAWKKDVLVLFTSSWCGFCLRTELVLREVYRAFKGYGDMVKSQFRNEQSSSGNASINDTIIKLPMIYMMDCIDNDCSLLLKSSTKRDVYPSLLLYPAERKEAILYDGELSVFNIIKFIADHGGNSYWIYKERGTLWTEAEYGDWNEKSFKDASEHVMHEENHEILLRDRSQTQTPNPTLTQKLEINNDKIGLRIPYDSSGSGHEIIPGSMLVATQKLAGVYPFASSKILIVKVSQTTGFQGLIINKFISWDSISSLEEGLDSVKQAPLSYGGPVITRELPLVSLTRHSSKGELPQVLPDIYFLDQLATINLIQNLKLHNRSMTDYWFFVGYSAWNWNQLFDEIADGSWNLINGTTQQFDWPMT</sequence>
<dbReference type="OrthoDB" id="1910803at2759"/>
<dbReference type="SUPFAM" id="SSF52833">
    <property type="entry name" value="Thioredoxin-like"/>
    <property type="match status" value="1"/>
</dbReference>
<dbReference type="AlphaFoldDB" id="A0A5N6MPI2"/>
<dbReference type="InterPro" id="IPR036249">
    <property type="entry name" value="Thioredoxin-like_sf"/>
</dbReference>
<evidence type="ECO:0000313" key="2">
    <source>
        <dbReference type="Proteomes" id="UP000326396"/>
    </source>
</evidence>
<dbReference type="Gene3D" id="3.30.40.10">
    <property type="entry name" value="Zinc/RING finger domain, C3HC4 (zinc finger)"/>
    <property type="match status" value="1"/>
</dbReference>
<organism evidence="1 2">
    <name type="scientific">Mikania micrantha</name>
    <name type="common">bitter vine</name>
    <dbReference type="NCBI Taxonomy" id="192012"/>
    <lineage>
        <taxon>Eukaryota</taxon>
        <taxon>Viridiplantae</taxon>
        <taxon>Streptophyta</taxon>
        <taxon>Embryophyta</taxon>
        <taxon>Tracheophyta</taxon>
        <taxon>Spermatophyta</taxon>
        <taxon>Magnoliopsida</taxon>
        <taxon>eudicotyledons</taxon>
        <taxon>Gunneridae</taxon>
        <taxon>Pentapetalae</taxon>
        <taxon>asterids</taxon>
        <taxon>campanulids</taxon>
        <taxon>Asterales</taxon>
        <taxon>Asteraceae</taxon>
        <taxon>Asteroideae</taxon>
        <taxon>Heliantheae alliance</taxon>
        <taxon>Eupatorieae</taxon>
        <taxon>Mikania</taxon>
    </lineage>
</organism>
<keyword evidence="2" id="KW-1185">Reference proteome</keyword>
<comment type="caution">
    <text evidence="1">The sequence shown here is derived from an EMBL/GenBank/DDBJ whole genome shotgun (WGS) entry which is preliminary data.</text>
</comment>
<accession>A0A5N6MPI2</accession>
<dbReference type="PANTHER" id="PTHR31984:SF12">
    <property type="entry name" value="THIOREDOXIN DOMAIN-CONTAINING PROTEIN"/>
    <property type="match status" value="1"/>
</dbReference>